<sequence length="70" mass="7631">MRPVQAVETVILLAPEGRLLVPMTSIFLVSCTHEIRSGRDGAHRCIRSGAYFAGSEVRVKKNFVSSSGLK</sequence>
<dbReference type="Proteomes" id="UP000494115">
    <property type="component" value="Unassembled WGS sequence"/>
</dbReference>
<evidence type="ECO:0000313" key="2">
    <source>
        <dbReference type="Proteomes" id="UP000494115"/>
    </source>
</evidence>
<gene>
    <name evidence="1" type="ORF">LMG28138_02331</name>
</gene>
<dbReference type="PROSITE" id="PS51257">
    <property type="entry name" value="PROKAR_LIPOPROTEIN"/>
    <property type="match status" value="1"/>
</dbReference>
<dbReference type="EMBL" id="CADIKM010000008">
    <property type="protein sequence ID" value="CAB3786961.1"/>
    <property type="molecule type" value="Genomic_DNA"/>
</dbReference>
<name>A0A6S7CSE5_9BURK</name>
<protein>
    <submittedName>
        <fullName evidence="1">Uncharacterized protein</fullName>
    </submittedName>
</protein>
<evidence type="ECO:0000313" key="1">
    <source>
        <dbReference type="EMBL" id="CAB3786961.1"/>
    </source>
</evidence>
<reference evidence="1 2" key="1">
    <citation type="submission" date="2020-04" db="EMBL/GenBank/DDBJ databases">
        <authorList>
            <person name="De Canck E."/>
        </authorList>
    </citation>
    <scope>NUCLEOTIDE SEQUENCE [LARGE SCALE GENOMIC DNA]</scope>
    <source>
        <strain evidence="1 2">LMG 28138</strain>
    </source>
</reference>
<accession>A0A6S7CSE5</accession>
<proteinExistence type="predicted"/>
<keyword evidence="2" id="KW-1185">Reference proteome</keyword>
<organism evidence="1 2">
    <name type="scientific">Pararobbsia alpina</name>
    <dbReference type="NCBI Taxonomy" id="621374"/>
    <lineage>
        <taxon>Bacteria</taxon>
        <taxon>Pseudomonadati</taxon>
        <taxon>Pseudomonadota</taxon>
        <taxon>Betaproteobacteria</taxon>
        <taxon>Burkholderiales</taxon>
        <taxon>Burkholderiaceae</taxon>
        <taxon>Pararobbsia</taxon>
    </lineage>
</organism>
<dbReference type="AlphaFoldDB" id="A0A6S7CSE5"/>